<comment type="similarity">
    <text evidence="2">Belongs to the class-II aminoacyl-tRNA synthetase family.</text>
</comment>
<keyword evidence="9" id="KW-0030">Aminoacyl-tRNA synthetase</keyword>
<dbReference type="STRING" id="210143.A0A1R3HGT7"/>
<evidence type="ECO:0000259" key="12">
    <source>
        <dbReference type="PROSITE" id="PS51880"/>
    </source>
</evidence>
<dbReference type="OrthoDB" id="5423599at2759"/>
<evidence type="ECO:0000256" key="1">
    <source>
        <dbReference type="ARBA" id="ARBA00004496"/>
    </source>
</evidence>
<dbReference type="InterPro" id="IPR045864">
    <property type="entry name" value="aa-tRNA-synth_II/BPL/LPL"/>
</dbReference>
<keyword evidence="14" id="KW-1185">Reference proteome</keyword>
<keyword evidence="8" id="KW-0648">Protein biosynthesis</keyword>
<dbReference type="FunFam" id="3.10.20.30:FF:000006">
    <property type="entry name" value="Threonine--tRNA ligase, cytoplasmic"/>
    <property type="match status" value="1"/>
</dbReference>
<evidence type="ECO:0000256" key="10">
    <source>
        <dbReference type="ARBA" id="ARBA00031900"/>
    </source>
</evidence>
<evidence type="ECO:0000313" key="13">
    <source>
        <dbReference type="EMBL" id="OMO69512.1"/>
    </source>
</evidence>
<keyword evidence="5" id="KW-0436">Ligase</keyword>
<dbReference type="GO" id="GO:0005524">
    <property type="term" value="F:ATP binding"/>
    <property type="evidence" value="ECO:0007669"/>
    <property type="project" value="UniProtKB-KW"/>
</dbReference>
<protein>
    <recommendedName>
        <fullName evidence="3">threonine--tRNA ligase</fullName>
        <ecNumber evidence="3">6.1.1.3</ecNumber>
    </recommendedName>
    <alternativeName>
        <fullName evidence="10">Threonyl-tRNA synthetase</fullName>
    </alternativeName>
</protein>
<evidence type="ECO:0000313" key="14">
    <source>
        <dbReference type="Proteomes" id="UP000188268"/>
    </source>
</evidence>
<evidence type="ECO:0000256" key="4">
    <source>
        <dbReference type="ARBA" id="ARBA00022490"/>
    </source>
</evidence>
<dbReference type="InterPro" id="IPR002320">
    <property type="entry name" value="Thr-tRNA-ligase_IIa"/>
</dbReference>
<comment type="catalytic activity">
    <reaction evidence="11">
        <text>tRNA(Thr) + L-threonine + ATP = L-threonyl-tRNA(Thr) + AMP + diphosphate + H(+)</text>
        <dbReference type="Rhea" id="RHEA:24624"/>
        <dbReference type="Rhea" id="RHEA-COMP:9670"/>
        <dbReference type="Rhea" id="RHEA-COMP:9704"/>
        <dbReference type="ChEBI" id="CHEBI:15378"/>
        <dbReference type="ChEBI" id="CHEBI:30616"/>
        <dbReference type="ChEBI" id="CHEBI:33019"/>
        <dbReference type="ChEBI" id="CHEBI:57926"/>
        <dbReference type="ChEBI" id="CHEBI:78442"/>
        <dbReference type="ChEBI" id="CHEBI:78534"/>
        <dbReference type="ChEBI" id="CHEBI:456215"/>
        <dbReference type="EC" id="6.1.1.3"/>
    </reaction>
</comment>
<dbReference type="CDD" id="cd01667">
    <property type="entry name" value="TGS_ThrRS"/>
    <property type="match status" value="1"/>
</dbReference>
<dbReference type="Gramene" id="OMO69512">
    <property type="protein sequence ID" value="OMO69512"/>
    <property type="gene ID" value="CCACVL1_19456"/>
</dbReference>
<dbReference type="InterPro" id="IPR002314">
    <property type="entry name" value="aa-tRNA-synt_IIb"/>
</dbReference>
<dbReference type="PROSITE" id="PS51880">
    <property type="entry name" value="TGS"/>
    <property type="match status" value="1"/>
</dbReference>
<dbReference type="EMBL" id="AWWV01012000">
    <property type="protein sequence ID" value="OMO69512.1"/>
    <property type="molecule type" value="Genomic_DNA"/>
</dbReference>
<name>A0A1R3HGT7_COCAP</name>
<feature type="domain" description="TGS" evidence="12">
    <location>
        <begin position="61"/>
        <end position="125"/>
    </location>
</feature>
<dbReference type="InterPro" id="IPR047246">
    <property type="entry name" value="ThrRS_anticodon"/>
</dbReference>
<dbReference type="InterPro" id="IPR004095">
    <property type="entry name" value="TGS"/>
</dbReference>
<dbReference type="Pfam" id="PF02824">
    <property type="entry name" value="TGS"/>
    <property type="match status" value="1"/>
</dbReference>
<dbReference type="InterPro" id="IPR012676">
    <property type="entry name" value="TGS-like"/>
</dbReference>
<dbReference type="Gene3D" id="3.40.50.800">
    <property type="entry name" value="Anticodon-binding domain"/>
    <property type="match status" value="1"/>
</dbReference>
<dbReference type="Gene3D" id="3.30.930.10">
    <property type="entry name" value="Bira Bifunctional Protein, Domain 2"/>
    <property type="match status" value="2"/>
</dbReference>
<dbReference type="Proteomes" id="UP000188268">
    <property type="component" value="Unassembled WGS sequence"/>
</dbReference>
<dbReference type="PANTHER" id="PTHR11451:SF46">
    <property type="entry name" value="THREONINE--TRNA LIGASE"/>
    <property type="match status" value="1"/>
</dbReference>
<accession>A0A1R3HGT7</accession>
<keyword evidence="4" id="KW-0963">Cytoplasm</keyword>
<sequence length="360" mass="41243">MPSSSGYLNQVIDVLNQLLEKLRMAFSGSDHPYDINQIIDKRIRIFQEIQAEQKSQPLPHEPIRITLPDYNELVKEGTKWVSSPMDIAQGISESLAAKALISSVNGVLWDMNRPLEGDCELRIIPFDSVSDSDIVLDTLWRSSAHILAQGFYYDAFYGDLGLNGDHLEQIEREALRAVEVMSPNIYNMDLWKTSGHAANYKENMFVFELDFQLPERFNLEYLAEDGVTKKRPVMIHRAVLGSVERMFAILLEHYKGIWPFWLSPRQAIVISVKENSHDYAKKVQELIHEAGYYVDVDLTNRNLQSKIKEASLAQYSYILVVGGKESETNTVSVRVNRKDEGPRSMQDLLQHFKAETEAFR</sequence>
<organism evidence="13 14">
    <name type="scientific">Corchorus capsularis</name>
    <name type="common">Jute</name>
    <dbReference type="NCBI Taxonomy" id="210143"/>
    <lineage>
        <taxon>Eukaryota</taxon>
        <taxon>Viridiplantae</taxon>
        <taxon>Streptophyta</taxon>
        <taxon>Embryophyta</taxon>
        <taxon>Tracheophyta</taxon>
        <taxon>Spermatophyta</taxon>
        <taxon>Magnoliopsida</taxon>
        <taxon>eudicotyledons</taxon>
        <taxon>Gunneridae</taxon>
        <taxon>Pentapetalae</taxon>
        <taxon>rosids</taxon>
        <taxon>malvids</taxon>
        <taxon>Malvales</taxon>
        <taxon>Malvaceae</taxon>
        <taxon>Grewioideae</taxon>
        <taxon>Apeibeae</taxon>
        <taxon>Corchorus</taxon>
    </lineage>
</organism>
<gene>
    <name evidence="13" type="ORF">CCACVL1_19456</name>
</gene>
<evidence type="ECO:0000256" key="9">
    <source>
        <dbReference type="ARBA" id="ARBA00023146"/>
    </source>
</evidence>
<dbReference type="GO" id="GO:0009507">
    <property type="term" value="C:chloroplast"/>
    <property type="evidence" value="ECO:0007669"/>
    <property type="project" value="TreeGrafter"/>
</dbReference>
<evidence type="ECO:0000256" key="6">
    <source>
        <dbReference type="ARBA" id="ARBA00022741"/>
    </source>
</evidence>
<evidence type="ECO:0000256" key="5">
    <source>
        <dbReference type="ARBA" id="ARBA00022598"/>
    </source>
</evidence>
<reference evidence="13 14" key="1">
    <citation type="submission" date="2013-09" db="EMBL/GenBank/DDBJ databases">
        <title>Corchorus capsularis genome sequencing.</title>
        <authorList>
            <person name="Alam M."/>
            <person name="Haque M.S."/>
            <person name="Islam M.S."/>
            <person name="Emdad E.M."/>
            <person name="Islam M.M."/>
            <person name="Ahmed B."/>
            <person name="Halim A."/>
            <person name="Hossen Q.M.M."/>
            <person name="Hossain M.Z."/>
            <person name="Ahmed R."/>
            <person name="Khan M.M."/>
            <person name="Islam R."/>
            <person name="Rashid M.M."/>
            <person name="Khan S.A."/>
            <person name="Rahman M.S."/>
            <person name="Alam M."/>
        </authorList>
    </citation>
    <scope>NUCLEOTIDE SEQUENCE [LARGE SCALE GENOMIC DNA]</scope>
    <source>
        <strain evidence="14">cv. CVL-1</strain>
        <tissue evidence="13">Whole seedling</tissue>
    </source>
</reference>
<dbReference type="GO" id="GO:0005739">
    <property type="term" value="C:mitochondrion"/>
    <property type="evidence" value="ECO:0007669"/>
    <property type="project" value="TreeGrafter"/>
</dbReference>
<dbReference type="PANTHER" id="PTHR11451">
    <property type="entry name" value="THREONINE-TRNA LIGASE"/>
    <property type="match status" value="1"/>
</dbReference>
<evidence type="ECO:0000256" key="11">
    <source>
        <dbReference type="ARBA" id="ARBA00049515"/>
    </source>
</evidence>
<dbReference type="SUPFAM" id="SSF81271">
    <property type="entry name" value="TGS-like"/>
    <property type="match status" value="1"/>
</dbReference>
<comment type="subcellular location">
    <subcellularLocation>
        <location evidence="1">Cytoplasm</location>
    </subcellularLocation>
</comment>
<keyword evidence="7" id="KW-0067">ATP-binding</keyword>
<proteinExistence type="inferred from homology"/>
<dbReference type="SUPFAM" id="SSF55681">
    <property type="entry name" value="Class II aaRS and biotin synthetases"/>
    <property type="match status" value="2"/>
</dbReference>
<dbReference type="Gene3D" id="3.10.20.30">
    <property type="match status" value="1"/>
</dbReference>
<evidence type="ECO:0000256" key="7">
    <source>
        <dbReference type="ARBA" id="ARBA00022840"/>
    </source>
</evidence>
<keyword evidence="6" id="KW-0547">Nucleotide-binding</keyword>
<comment type="caution">
    <text evidence="13">The sequence shown here is derived from an EMBL/GenBank/DDBJ whole genome shotgun (WGS) entry which is preliminary data.</text>
</comment>
<dbReference type="EC" id="6.1.1.3" evidence="3"/>
<dbReference type="GO" id="GO:0006435">
    <property type="term" value="P:threonyl-tRNA aminoacylation"/>
    <property type="evidence" value="ECO:0007669"/>
    <property type="project" value="InterPro"/>
</dbReference>
<dbReference type="Pfam" id="PF03129">
    <property type="entry name" value="HGTP_anticodon"/>
    <property type="match status" value="1"/>
</dbReference>
<dbReference type="InterPro" id="IPR012675">
    <property type="entry name" value="Beta-grasp_dom_sf"/>
</dbReference>
<dbReference type="CDD" id="cd00860">
    <property type="entry name" value="ThrRS_anticodon"/>
    <property type="match status" value="1"/>
</dbReference>
<dbReference type="GO" id="GO:0004829">
    <property type="term" value="F:threonine-tRNA ligase activity"/>
    <property type="evidence" value="ECO:0007669"/>
    <property type="project" value="UniProtKB-EC"/>
</dbReference>
<dbReference type="AlphaFoldDB" id="A0A1R3HGT7"/>
<evidence type="ECO:0000256" key="2">
    <source>
        <dbReference type="ARBA" id="ARBA00008226"/>
    </source>
</evidence>
<dbReference type="InterPro" id="IPR004154">
    <property type="entry name" value="Anticodon-bd"/>
</dbReference>
<evidence type="ECO:0000256" key="8">
    <source>
        <dbReference type="ARBA" id="ARBA00022917"/>
    </source>
</evidence>
<evidence type="ECO:0000256" key="3">
    <source>
        <dbReference type="ARBA" id="ARBA00013163"/>
    </source>
</evidence>
<dbReference type="Pfam" id="PF00587">
    <property type="entry name" value="tRNA-synt_2b"/>
    <property type="match status" value="1"/>
</dbReference>
<dbReference type="InterPro" id="IPR036621">
    <property type="entry name" value="Anticodon-bd_dom_sf"/>
</dbReference>
<dbReference type="SUPFAM" id="SSF52954">
    <property type="entry name" value="Class II aaRS ABD-related"/>
    <property type="match status" value="1"/>
</dbReference>
<dbReference type="PRINTS" id="PR01047">
    <property type="entry name" value="TRNASYNTHTHR"/>
</dbReference>